<dbReference type="Proteomes" id="UP000516444">
    <property type="component" value="Chromosome"/>
</dbReference>
<dbReference type="KEGG" id="sgm:GCM10017557_56800"/>
<sequence>MPSRYIANIGCAAVQIQGAGGGEARFGMFRGDPTRGHGDHVRESRPDASASDPDADDDGPDEAVRAAA</sequence>
<dbReference type="EMBL" id="AP023440">
    <property type="protein sequence ID" value="BCL30821.1"/>
    <property type="molecule type" value="Genomic_DNA"/>
</dbReference>
<proteinExistence type="predicted"/>
<dbReference type="AlphaFoldDB" id="A0A7G1P848"/>
<gene>
    <name evidence="2" type="ORF">GCM10017557_56800</name>
</gene>
<protein>
    <submittedName>
        <fullName evidence="2">Uncharacterized protein</fullName>
    </submittedName>
</protein>
<evidence type="ECO:0000313" key="3">
    <source>
        <dbReference type="Proteomes" id="UP000516444"/>
    </source>
</evidence>
<feature type="compositionally biased region" description="Basic and acidic residues" evidence="1">
    <location>
        <begin position="32"/>
        <end position="46"/>
    </location>
</feature>
<organism evidence="2 3">
    <name type="scientific">Streptomyces aurantiacus</name>
    <dbReference type="NCBI Taxonomy" id="47760"/>
    <lineage>
        <taxon>Bacteria</taxon>
        <taxon>Bacillati</taxon>
        <taxon>Actinomycetota</taxon>
        <taxon>Actinomycetes</taxon>
        <taxon>Kitasatosporales</taxon>
        <taxon>Streptomycetaceae</taxon>
        <taxon>Streptomyces</taxon>
        <taxon>Streptomyces aurantiacus group</taxon>
    </lineage>
</organism>
<name>A0A7G1P848_9ACTN</name>
<keyword evidence="3" id="KW-1185">Reference proteome</keyword>
<accession>A0A7G1P848</accession>
<reference evidence="2 3" key="1">
    <citation type="journal article" date="2014" name="Int. J. Syst. Evol. Microbiol.">
        <title>Complete genome sequence of Corynebacterium casei LMG S-19264T (=DSM 44701T), isolated from a smear-ripened cheese.</title>
        <authorList>
            <consortium name="US DOE Joint Genome Institute (JGI-PGF)"/>
            <person name="Walter F."/>
            <person name="Albersmeier A."/>
            <person name="Kalinowski J."/>
            <person name="Ruckert C."/>
        </authorList>
    </citation>
    <scope>NUCLEOTIDE SEQUENCE [LARGE SCALE GENOMIC DNA]</scope>
    <source>
        <strain evidence="2 3">JCM 4677</strain>
    </source>
</reference>
<evidence type="ECO:0000313" key="2">
    <source>
        <dbReference type="EMBL" id="BCL30821.1"/>
    </source>
</evidence>
<feature type="region of interest" description="Disordered" evidence="1">
    <location>
        <begin position="25"/>
        <end position="68"/>
    </location>
</feature>
<evidence type="ECO:0000256" key="1">
    <source>
        <dbReference type="SAM" id="MobiDB-lite"/>
    </source>
</evidence>